<organism evidence="2 3">
    <name type="scientific">Cotesia glomerata</name>
    <name type="common">Lepidopteran parasitic wasp</name>
    <name type="synonym">Apanteles glomeratus</name>
    <dbReference type="NCBI Taxonomy" id="32391"/>
    <lineage>
        <taxon>Eukaryota</taxon>
        <taxon>Metazoa</taxon>
        <taxon>Ecdysozoa</taxon>
        <taxon>Arthropoda</taxon>
        <taxon>Hexapoda</taxon>
        <taxon>Insecta</taxon>
        <taxon>Pterygota</taxon>
        <taxon>Neoptera</taxon>
        <taxon>Endopterygota</taxon>
        <taxon>Hymenoptera</taxon>
        <taxon>Apocrita</taxon>
        <taxon>Ichneumonoidea</taxon>
        <taxon>Braconidae</taxon>
        <taxon>Microgastrinae</taxon>
        <taxon>Cotesia</taxon>
    </lineage>
</organism>
<reference evidence="2 3" key="1">
    <citation type="journal article" date="2021" name="J. Hered.">
        <title>A chromosome-level genome assembly of the parasitoid wasp, Cotesia glomerata (Hymenoptera: Braconidae).</title>
        <authorList>
            <person name="Pinto B.J."/>
            <person name="Weis J.J."/>
            <person name="Gamble T."/>
            <person name="Ode P.J."/>
            <person name="Paul R."/>
            <person name="Zaspel J.M."/>
        </authorList>
    </citation>
    <scope>NUCLEOTIDE SEQUENCE [LARGE SCALE GENOMIC DNA]</scope>
    <source>
        <strain evidence="2">CgM1</strain>
    </source>
</reference>
<dbReference type="Proteomes" id="UP000826195">
    <property type="component" value="Unassembled WGS sequence"/>
</dbReference>
<gene>
    <name evidence="2" type="ORF">KQX54_020038</name>
</gene>
<proteinExistence type="predicted"/>
<feature type="compositionally biased region" description="Polar residues" evidence="1">
    <location>
        <begin position="738"/>
        <end position="752"/>
    </location>
</feature>
<evidence type="ECO:0000256" key="1">
    <source>
        <dbReference type="SAM" id="MobiDB-lite"/>
    </source>
</evidence>
<feature type="region of interest" description="Disordered" evidence="1">
    <location>
        <begin position="670"/>
        <end position="711"/>
    </location>
</feature>
<feature type="region of interest" description="Disordered" evidence="1">
    <location>
        <begin position="732"/>
        <end position="787"/>
    </location>
</feature>
<feature type="compositionally biased region" description="Low complexity" evidence="1">
    <location>
        <begin position="459"/>
        <end position="472"/>
    </location>
</feature>
<keyword evidence="3" id="KW-1185">Reference proteome</keyword>
<dbReference type="EMBL" id="JAHXZJ010001864">
    <property type="protein sequence ID" value="KAH0550530.1"/>
    <property type="molecule type" value="Genomic_DNA"/>
</dbReference>
<dbReference type="AlphaFoldDB" id="A0AAV7IDY7"/>
<accession>A0AAV7IDY7</accession>
<feature type="compositionally biased region" description="Acidic residues" evidence="1">
    <location>
        <begin position="687"/>
        <end position="704"/>
    </location>
</feature>
<protein>
    <submittedName>
        <fullName evidence="2">Uncharacterized protein</fullName>
    </submittedName>
</protein>
<comment type="caution">
    <text evidence="2">The sequence shown here is derived from an EMBL/GenBank/DDBJ whole genome shotgun (WGS) entry which is preliminary data.</text>
</comment>
<evidence type="ECO:0000313" key="2">
    <source>
        <dbReference type="EMBL" id="KAH0550530.1"/>
    </source>
</evidence>
<name>A0AAV7IDY7_COTGL</name>
<sequence length="1272" mass="144171">MWGQVKRKSNIIQPKKMRVVPLTKWELPIEDSTSYWDQIIGNIERQASKSSASNDVTDDESSGHSSVEPGATNEPVFKISPPSPTNEGTRFTNNSEDTSEVAWKSLHILSPVDNKAVKLTFDTDDDHYEPVNSKRETEENVTEQTLLSSQISNRDNLELSSFSLTKLAQMTKISQCVNEFLKTTRVKVTAKSISKNSVMPLQGTLSCDSVNAVPLSAESPQFLERRKDQSKIDEFVEEKSNQKENKEIFEDEDSKIDERGYEIIDFVQKRVCFFDTKDDEDNVDIEYRRTPRPRAPSIAVASSVPSFGRIVSSFESTDSLENSLLNASSTDNNIPLIRLETEKKEEKLKANFLNIPDVKKPTAAFYPRVKHQDEPERKVGFTKAYEAKGVRYSRKLGQWPKKSIVHILRALKLMKTRDKNKRKAAIDRGKFSGGLIIQESSCSSVDHDLTDRSLDSRSDVPLSDKSSSTSSCSYSSVRKRLINNSFAFQEKTSEIIETVSKTVQLYNSGIDDHEPINKSEVCLQKIPKIGGMYSRRKSDKCLACLHLSVTKNPACLGELANFHDKVNRPASPTSEELIIDELNHILRKDSSFFRDDFNSERTSNVECSDIQSELFEDNRADDKPESFRINLSVLEPKNREQIENCSSSNLTEFKKPELISDKKSVVSSKSYMSTLSLTSDRSKTTSDMEDSDQAADEGGMEEGIGESKSGLLAPCHAPLNLRPSLEPLKALRSKKARSIQSRMTSLEKSTNIESDDKTEEEDIPTTAAKINDNNKTAEDKTAYKGNDNQANHDFATMENNKYLGADYCKEPGEFADVIDKFKFRVKDKSFRRLVINQIEETICGSNSGLEISVDEIFDKLNVSDEMLEHDPSDSFRAFTLIIADSEVLEIFLDLLLERTDRAPTFEEIMSHLTSVFAKRLEKQGRKTRETLRAEKATKRLLALLVNSKQYVGNRSKTFDNDLPCKQRAPINFRQLRRVLPVQSYNLIAPILGIPSWHPKHWTSIKDARKLKIATKTSASKVKSQPSVRFSHRQESEIEFDLVVHPPSLRKSPVEDDLESHKKQMNPYVSFLLKPRRKAVIWRPLTESDLEGYDPDATLNKRTGKVTDSICVEFCQWLRNLGGFDTTVDEQVLKDMFETDFTVDISKVMQMSQKELPVVPSAVAQIRNCPEAGELEKTRWHLMGDAKAETRKTRLVGFGSTLPRHLKYVPPNNKVEANWLVCEYIPHDLESMETVWKGITHLDSVKGFVNWLNTNSQVKPPEILESEINFKLT</sequence>
<feature type="region of interest" description="Disordered" evidence="1">
    <location>
        <begin position="453"/>
        <end position="472"/>
    </location>
</feature>
<feature type="region of interest" description="Disordered" evidence="1">
    <location>
        <begin position="47"/>
        <end position="96"/>
    </location>
</feature>
<feature type="compositionally biased region" description="Polar residues" evidence="1">
    <location>
        <begin position="85"/>
        <end position="96"/>
    </location>
</feature>
<evidence type="ECO:0000313" key="3">
    <source>
        <dbReference type="Proteomes" id="UP000826195"/>
    </source>
</evidence>
<feature type="compositionally biased region" description="Low complexity" evidence="1">
    <location>
        <begin position="670"/>
        <end position="679"/>
    </location>
</feature>